<reference evidence="1" key="1">
    <citation type="submission" date="2022-03" db="EMBL/GenBank/DDBJ databases">
        <authorList>
            <person name="Tunstrom K."/>
        </authorList>
    </citation>
    <scope>NUCLEOTIDE SEQUENCE</scope>
</reference>
<proteinExistence type="predicted"/>
<sequence length="311" mass="35360">MTIPRLELCGALVAAKLLEKVLQTIRLHVDSCFLWTDSSVVLSWLKTPPNKLKPFVKNRVADIQEITKSCLWRHVPTSSNPADLLSRGISVLQSDRVDLWFNGPNFLLDPEESWPNRSFDQGPTELPEVRSNVALTANEPRELFPFSQFSSLTKLKNTMAYVLRLITFCRNKNKTQGPLSLSEKQSAFNTLIKLSQKESFEEYDTLIQGKSLPPKNKMLSLSPFIDEKGLIRVGGRIKNGNFTFDKKHPLILTSKHALTFGGKEAVPLKRKDPSTRRCCVWWATRHLTLIVEFLYIYSIALKTSISGCRIR</sequence>
<protein>
    <submittedName>
        <fullName evidence="1">Uncharacterized protein</fullName>
    </submittedName>
</protein>
<dbReference type="AlphaFoldDB" id="A0AAU9VD07"/>
<dbReference type="Proteomes" id="UP001153954">
    <property type="component" value="Unassembled WGS sequence"/>
</dbReference>
<gene>
    <name evidence="1" type="ORF">EEDITHA_LOCUS22989</name>
</gene>
<dbReference type="PANTHER" id="PTHR47331">
    <property type="entry name" value="PHD-TYPE DOMAIN-CONTAINING PROTEIN"/>
    <property type="match status" value="1"/>
</dbReference>
<dbReference type="InterPro" id="IPR008042">
    <property type="entry name" value="Retrotrans_Pao"/>
</dbReference>
<evidence type="ECO:0000313" key="1">
    <source>
        <dbReference type="EMBL" id="CAH2109124.1"/>
    </source>
</evidence>
<comment type="caution">
    <text evidence="1">The sequence shown here is derived from an EMBL/GenBank/DDBJ whole genome shotgun (WGS) entry which is preliminary data.</text>
</comment>
<dbReference type="EMBL" id="CAKOGL010000058">
    <property type="protein sequence ID" value="CAH2109124.1"/>
    <property type="molecule type" value="Genomic_DNA"/>
</dbReference>
<keyword evidence="2" id="KW-1185">Reference proteome</keyword>
<accession>A0AAU9VD07</accession>
<evidence type="ECO:0000313" key="2">
    <source>
        <dbReference type="Proteomes" id="UP001153954"/>
    </source>
</evidence>
<dbReference type="Pfam" id="PF05380">
    <property type="entry name" value="Peptidase_A17"/>
    <property type="match status" value="1"/>
</dbReference>
<name>A0AAU9VD07_EUPED</name>
<organism evidence="1 2">
    <name type="scientific">Euphydryas editha</name>
    <name type="common">Edith's checkerspot</name>
    <dbReference type="NCBI Taxonomy" id="104508"/>
    <lineage>
        <taxon>Eukaryota</taxon>
        <taxon>Metazoa</taxon>
        <taxon>Ecdysozoa</taxon>
        <taxon>Arthropoda</taxon>
        <taxon>Hexapoda</taxon>
        <taxon>Insecta</taxon>
        <taxon>Pterygota</taxon>
        <taxon>Neoptera</taxon>
        <taxon>Endopterygota</taxon>
        <taxon>Lepidoptera</taxon>
        <taxon>Glossata</taxon>
        <taxon>Ditrysia</taxon>
        <taxon>Papilionoidea</taxon>
        <taxon>Nymphalidae</taxon>
        <taxon>Nymphalinae</taxon>
        <taxon>Euphydryas</taxon>
    </lineage>
</organism>